<dbReference type="InterPro" id="IPR009799">
    <property type="entry name" value="EthD_dom"/>
</dbReference>
<dbReference type="InterPro" id="IPR011008">
    <property type="entry name" value="Dimeric_a/b-barrel"/>
</dbReference>
<evidence type="ECO:0000313" key="2">
    <source>
        <dbReference type="EMBL" id="QDQ97454.1"/>
    </source>
</evidence>
<name>A0A516X315_9ACTN</name>
<keyword evidence="3" id="KW-1185">Reference proteome</keyword>
<evidence type="ECO:0000313" key="3">
    <source>
        <dbReference type="Proteomes" id="UP000317344"/>
    </source>
</evidence>
<accession>A0A516X315</accession>
<reference evidence="2 3" key="2">
    <citation type="submission" date="2019-07" db="EMBL/GenBank/DDBJ databases">
        <authorList>
            <person name="Huang Y."/>
        </authorList>
    </citation>
    <scope>NUCLEOTIDE SEQUENCE [LARGE SCALE GENOMIC DNA]</scope>
    <source>
        <strain evidence="2 3">HY188</strain>
    </source>
</reference>
<dbReference type="Gene3D" id="3.30.70.100">
    <property type="match status" value="1"/>
</dbReference>
<protein>
    <submittedName>
        <fullName evidence="2">EthD family reductase</fullName>
    </submittedName>
</protein>
<reference evidence="2 3" key="1">
    <citation type="submission" date="2019-07" db="EMBL/GenBank/DDBJ databases">
        <title>Tomitella cavernea sp. nov., an actinomycete isolated from soil.</title>
        <authorList>
            <person name="Cheng J."/>
        </authorList>
    </citation>
    <scope>NUCLEOTIDE SEQUENCE [LARGE SCALE GENOMIC DNA]</scope>
    <source>
        <strain evidence="2 3">HY188</strain>
    </source>
</reference>
<dbReference type="KEGG" id="toy:FO059_09105"/>
<proteinExistence type="predicted"/>
<gene>
    <name evidence="2" type="ORF">FO059_09105</name>
</gene>
<dbReference type="OrthoDB" id="2613214at2"/>
<evidence type="ECO:0000259" key="1">
    <source>
        <dbReference type="Pfam" id="PF07110"/>
    </source>
</evidence>
<sequence length="119" mass="13741">MFKAIALLTRRADLTREQFIEYYETRHAPLITSLLPPFREYRRNFLEHDDRLAGPDAPAADFDVVSEFVFDDRAGYEAMLAAYAVPDTARRIAADEENFVDRTRTRMYVVETRSTDTGA</sequence>
<dbReference type="AlphaFoldDB" id="A0A516X315"/>
<feature type="domain" description="EthD" evidence="1">
    <location>
        <begin position="12"/>
        <end position="102"/>
    </location>
</feature>
<dbReference type="SUPFAM" id="SSF54909">
    <property type="entry name" value="Dimeric alpha+beta barrel"/>
    <property type="match status" value="1"/>
</dbReference>
<dbReference type="GO" id="GO:0016491">
    <property type="term" value="F:oxidoreductase activity"/>
    <property type="evidence" value="ECO:0007669"/>
    <property type="project" value="InterPro"/>
</dbReference>
<dbReference type="EMBL" id="CP041765">
    <property type="protein sequence ID" value="QDQ97454.1"/>
    <property type="molecule type" value="Genomic_DNA"/>
</dbReference>
<dbReference type="RefSeq" id="WP_143908157.1">
    <property type="nucleotide sequence ID" value="NZ_CP041765.1"/>
</dbReference>
<organism evidence="2 3">
    <name type="scientific">Tomitella fengzijianii</name>
    <dbReference type="NCBI Taxonomy" id="2597660"/>
    <lineage>
        <taxon>Bacteria</taxon>
        <taxon>Bacillati</taxon>
        <taxon>Actinomycetota</taxon>
        <taxon>Actinomycetes</taxon>
        <taxon>Mycobacteriales</taxon>
        <taxon>Tomitella</taxon>
    </lineage>
</organism>
<dbReference type="Proteomes" id="UP000317344">
    <property type="component" value="Chromosome"/>
</dbReference>
<dbReference type="NCBIfam" id="TIGR02118">
    <property type="entry name" value="EthD family reductase"/>
    <property type="match status" value="1"/>
</dbReference>
<dbReference type="Pfam" id="PF07110">
    <property type="entry name" value="EthD"/>
    <property type="match status" value="1"/>
</dbReference>